<dbReference type="OrthoDB" id="2680225at2"/>
<name>A0A1C3ECN2_9GAMM</name>
<evidence type="ECO:0000313" key="3">
    <source>
        <dbReference type="Proteomes" id="UP000094936"/>
    </source>
</evidence>
<evidence type="ECO:0000259" key="1">
    <source>
        <dbReference type="Pfam" id="PF26115"/>
    </source>
</evidence>
<keyword evidence="3" id="KW-1185">Reference proteome</keyword>
<proteinExistence type="predicted"/>
<dbReference type="EMBL" id="LYBM01000042">
    <property type="protein sequence ID" value="ODA30998.1"/>
    <property type="molecule type" value="Genomic_DNA"/>
</dbReference>
<sequence>MGEYSKRVGEVGEKIVADFLGLFGWKNMCSNNELNCIIGDHGCKTHGIDALFAYKSLLQQQTLTSVVVSAKYSGNAYDKVPSTFKAHFNDVARTVECYSRSDIKRNLVKGIKGTSKKEDIGVLFYLNNVEDPQEDNIKPKILNSRISPDITFNTIHLIDNARASFLYYALGFIKGKYKHEKPSFFCNITTLNVNSNTRHTPIMPVEYITSPIIPMSVPYQDGKKLIILCDFDFSKDALTLVFRLAKKLCADFSNHYEIYFSTYNTLKHSPIVDEVKMTAMFDNQYDECDDYEPSDVDVTLEVGTYNDSFRNDFQ</sequence>
<evidence type="ECO:0000313" key="2">
    <source>
        <dbReference type="EMBL" id="ODA30998.1"/>
    </source>
</evidence>
<reference evidence="2 3" key="1">
    <citation type="submission" date="2016-05" db="EMBL/GenBank/DDBJ databases">
        <title>Genomic Taxonomy of the Vibrionaceae.</title>
        <authorList>
            <person name="Gomez-Gil B."/>
            <person name="Enciso-Ibarra J."/>
        </authorList>
    </citation>
    <scope>NUCLEOTIDE SEQUENCE [LARGE SCALE GENOMIC DNA]</scope>
    <source>
        <strain evidence="2 3">CAIM 1920</strain>
    </source>
</reference>
<gene>
    <name evidence="2" type="ORF">A8L45_18345</name>
</gene>
<comment type="caution">
    <text evidence="2">The sequence shown here is derived from an EMBL/GenBank/DDBJ whole genome shotgun (WGS) entry which is preliminary data.</text>
</comment>
<dbReference type="Proteomes" id="UP000094936">
    <property type="component" value="Unassembled WGS sequence"/>
</dbReference>
<dbReference type="InterPro" id="IPR058873">
    <property type="entry name" value="PDDEXK_GAPS4"/>
</dbReference>
<dbReference type="RefSeq" id="WP_068904815.1">
    <property type="nucleotide sequence ID" value="NZ_JBHUIF010000005.1"/>
</dbReference>
<feature type="domain" description="GAPS4 PD-(D/E)XK nuclease" evidence="1">
    <location>
        <begin position="1"/>
        <end position="162"/>
    </location>
</feature>
<accession>A0A1C3ECN2</accession>
<organism evidence="2 3">
    <name type="scientific">Veronia pacifica</name>
    <dbReference type="NCBI Taxonomy" id="1080227"/>
    <lineage>
        <taxon>Bacteria</taxon>
        <taxon>Pseudomonadati</taxon>
        <taxon>Pseudomonadota</taxon>
        <taxon>Gammaproteobacteria</taxon>
        <taxon>Vibrionales</taxon>
        <taxon>Vibrionaceae</taxon>
        <taxon>Veronia</taxon>
    </lineage>
</organism>
<protein>
    <recommendedName>
        <fullName evidence="1">GAPS4 PD-(D/E)XK nuclease domain-containing protein</fullName>
    </recommendedName>
</protein>
<dbReference type="AlphaFoldDB" id="A0A1C3ECN2"/>
<dbReference type="Pfam" id="PF26115">
    <property type="entry name" value="PDDEXK_GAPS4"/>
    <property type="match status" value="1"/>
</dbReference>